<accession>A0A4V3F3T1</accession>
<dbReference type="Pfam" id="PF04052">
    <property type="entry name" value="TolB_N"/>
    <property type="match status" value="1"/>
</dbReference>
<comment type="caution">
    <text evidence="8">The sequence shown here is derived from an EMBL/GenBank/DDBJ whole genome shotgun (WGS) entry which is preliminary data.</text>
</comment>
<gene>
    <name evidence="5" type="primary">tolB</name>
    <name evidence="8" type="ORF">C8E00_10326</name>
</gene>
<dbReference type="InterPro" id="IPR011659">
    <property type="entry name" value="WD40"/>
</dbReference>
<dbReference type="GO" id="GO:0042597">
    <property type="term" value="C:periplasmic space"/>
    <property type="evidence" value="ECO:0007669"/>
    <property type="project" value="UniProtKB-SubCell"/>
</dbReference>
<dbReference type="PANTHER" id="PTHR36842">
    <property type="entry name" value="PROTEIN TOLB HOMOLOG"/>
    <property type="match status" value="1"/>
</dbReference>
<dbReference type="AlphaFoldDB" id="A0A4V3F3T1"/>
<proteinExistence type="inferred from homology"/>
<dbReference type="Gene3D" id="2.120.10.30">
    <property type="entry name" value="TolB, C-terminal domain"/>
    <property type="match status" value="1"/>
</dbReference>
<dbReference type="HAMAP" id="MF_00671">
    <property type="entry name" value="TolB"/>
    <property type="match status" value="1"/>
</dbReference>
<evidence type="ECO:0000256" key="3">
    <source>
        <dbReference type="ARBA" id="ARBA00022729"/>
    </source>
</evidence>
<keyword evidence="5" id="KW-0132">Cell division</keyword>
<dbReference type="SUPFAM" id="SSF69304">
    <property type="entry name" value="Tricorn protease N-terminal domain"/>
    <property type="match status" value="1"/>
</dbReference>
<evidence type="ECO:0000313" key="8">
    <source>
        <dbReference type="EMBL" id="TDU22666.1"/>
    </source>
</evidence>
<evidence type="ECO:0000313" key="9">
    <source>
        <dbReference type="Proteomes" id="UP000295380"/>
    </source>
</evidence>
<dbReference type="InterPro" id="IPR007195">
    <property type="entry name" value="TolB_N"/>
</dbReference>
<dbReference type="PANTHER" id="PTHR36842:SF1">
    <property type="entry name" value="PROTEIN TOLB"/>
    <property type="match status" value="1"/>
</dbReference>
<dbReference type="InterPro" id="IPR014167">
    <property type="entry name" value="Tol-Pal_TolB"/>
</dbReference>
<dbReference type="Proteomes" id="UP000295380">
    <property type="component" value="Unassembled WGS sequence"/>
</dbReference>
<dbReference type="OrthoDB" id="9802240at2"/>
<reference evidence="8 9" key="1">
    <citation type="submission" date="2019-03" db="EMBL/GenBank/DDBJ databases">
        <title>Genomic Encyclopedia of Type Strains, Phase IV (KMG-IV): sequencing the most valuable type-strain genomes for metagenomic binning, comparative biology and taxonomic classification.</title>
        <authorList>
            <person name="Goeker M."/>
        </authorList>
    </citation>
    <scope>NUCLEOTIDE SEQUENCE [LARGE SCALE GENOMIC DNA]</scope>
    <source>
        <strain evidence="8 9">DSM 6770</strain>
    </source>
</reference>
<comment type="function">
    <text evidence="5">Part of the Tol-Pal system, which plays a role in outer membrane invagination during cell division and is important for maintaining outer membrane integrity.</text>
</comment>
<evidence type="ECO:0000256" key="1">
    <source>
        <dbReference type="ARBA" id="ARBA00004418"/>
    </source>
</evidence>
<dbReference type="EMBL" id="SOBR01000003">
    <property type="protein sequence ID" value="TDU22666.1"/>
    <property type="molecule type" value="Genomic_DNA"/>
</dbReference>
<evidence type="ECO:0000259" key="7">
    <source>
        <dbReference type="Pfam" id="PF04052"/>
    </source>
</evidence>
<dbReference type="GO" id="GO:0051301">
    <property type="term" value="P:cell division"/>
    <property type="evidence" value="ECO:0007669"/>
    <property type="project" value="UniProtKB-UniRule"/>
</dbReference>
<sequence precursor="true">MKRLNLWAAALLLMLGASMAHAELTIEITKGSDQAIPIAIVPMAGGEALPEKVSRIIGNDLERSGRFEPLPRESLISTPSSSEDVYYQDWQQLGSDYLVVGRVENQNGQYRIQYELLNVNGEDRMLGEVVTSSPEELRDSAHYISNQIFESITGIRGAFLTNIAYVRANGVGDNIKYTLNIADADGHNNQVILTSDEPILSPAWSPDGKKLAYVSFETGRSAIYVQNIATGQRVRLTSFEGINGAPAWSPDGRKLAMSLSKEGQPEIYVMDLASRDITRLTHSEAIDTEPDWAPNGDSLIFTSDRSGNPQIYRYNLSAEQAQRITFTGSYNSRGRFSPYGDTIFMVTRDEQGFHIARQNLETDRMTILTESNWDESPSVAPNGTMVIFATQEGNRGVLGLVSADGSASFRLPSPEGDVRSPAWSPFLN</sequence>
<dbReference type="RefSeq" id="WP_133696045.1">
    <property type="nucleotide sequence ID" value="NZ_SOBR01000003.1"/>
</dbReference>
<dbReference type="SUPFAM" id="SSF52964">
    <property type="entry name" value="TolB, N-terminal domain"/>
    <property type="match status" value="1"/>
</dbReference>
<evidence type="ECO:0000256" key="4">
    <source>
        <dbReference type="ARBA" id="ARBA00022764"/>
    </source>
</evidence>
<evidence type="ECO:0000256" key="5">
    <source>
        <dbReference type="HAMAP-Rule" id="MF_00671"/>
    </source>
</evidence>
<comment type="similarity">
    <text evidence="2 5">Belongs to the TolB family.</text>
</comment>
<protein>
    <recommendedName>
        <fullName evidence="5">Tol-Pal system protein TolB</fullName>
    </recommendedName>
</protein>
<keyword evidence="9" id="KW-1185">Reference proteome</keyword>
<keyword evidence="5" id="KW-0131">Cell cycle</keyword>
<name>A0A4V3F3T1_9GAMM</name>
<evidence type="ECO:0000256" key="2">
    <source>
        <dbReference type="ARBA" id="ARBA00009820"/>
    </source>
</evidence>
<dbReference type="NCBIfam" id="TIGR02800">
    <property type="entry name" value="propeller_TolB"/>
    <property type="match status" value="1"/>
</dbReference>
<keyword evidence="3 5" id="KW-0732">Signal</keyword>
<dbReference type="Pfam" id="PF07676">
    <property type="entry name" value="PD40"/>
    <property type="match status" value="4"/>
</dbReference>
<comment type="subunit">
    <text evidence="5">The Tol-Pal system is composed of five core proteins: the inner membrane proteins TolA, TolQ and TolR, the periplasmic protein TolB and the outer membrane protein Pal. They form a network linking the inner and outer membranes and the peptidoglycan layer.</text>
</comment>
<dbReference type="Gene3D" id="3.40.50.10070">
    <property type="entry name" value="TolB, N-terminal domain"/>
    <property type="match status" value="1"/>
</dbReference>
<feature type="chain" id="PRO_5021052619" description="Tol-Pal system protein TolB" evidence="5">
    <location>
        <begin position="23"/>
        <end position="428"/>
    </location>
</feature>
<dbReference type="GO" id="GO:0017038">
    <property type="term" value="P:protein import"/>
    <property type="evidence" value="ECO:0007669"/>
    <property type="project" value="InterPro"/>
</dbReference>
<keyword evidence="4 5" id="KW-0574">Periplasm</keyword>
<comment type="subcellular location">
    <subcellularLocation>
        <location evidence="1 5">Periplasm</location>
    </subcellularLocation>
</comment>
<evidence type="ECO:0000256" key="6">
    <source>
        <dbReference type="SAM" id="MobiDB-lite"/>
    </source>
</evidence>
<feature type="region of interest" description="Disordered" evidence="6">
    <location>
        <begin position="409"/>
        <end position="428"/>
    </location>
</feature>
<organism evidence="8 9">
    <name type="scientific">Chromohalobacter marismortui</name>
    <dbReference type="NCBI Taxonomy" id="42055"/>
    <lineage>
        <taxon>Bacteria</taxon>
        <taxon>Pseudomonadati</taxon>
        <taxon>Pseudomonadota</taxon>
        <taxon>Gammaproteobacteria</taxon>
        <taxon>Oceanospirillales</taxon>
        <taxon>Halomonadaceae</taxon>
        <taxon>Chromohalobacter</taxon>
    </lineage>
</organism>
<feature type="domain" description="TolB N-terminal" evidence="7">
    <location>
        <begin position="24"/>
        <end position="124"/>
    </location>
</feature>
<feature type="signal peptide" evidence="5">
    <location>
        <begin position="1"/>
        <end position="22"/>
    </location>
</feature>
<dbReference type="InterPro" id="IPR011042">
    <property type="entry name" value="6-blade_b-propeller_TolB-like"/>
</dbReference>